<dbReference type="SUPFAM" id="SSF53850">
    <property type="entry name" value="Periplasmic binding protein-like II"/>
    <property type="match status" value="1"/>
</dbReference>
<dbReference type="InterPro" id="IPR058163">
    <property type="entry name" value="LysR-type_TF_proteobact-type"/>
</dbReference>
<feature type="domain" description="HTH lysR-type" evidence="5">
    <location>
        <begin position="17"/>
        <end position="74"/>
    </location>
</feature>
<dbReference type="PANTHER" id="PTHR30537:SF1">
    <property type="entry name" value="HTH-TYPE TRANSCRIPTIONAL REGULATOR PGRR"/>
    <property type="match status" value="1"/>
</dbReference>
<dbReference type="InterPro" id="IPR036388">
    <property type="entry name" value="WH-like_DNA-bd_sf"/>
</dbReference>
<dbReference type="FunFam" id="3.40.190.290:FF:000012">
    <property type="entry name" value="Transcriptional regulator, LysR family"/>
    <property type="match status" value="1"/>
</dbReference>
<comment type="similarity">
    <text evidence="1">Belongs to the LysR transcriptional regulatory family.</text>
</comment>
<dbReference type="InterPro" id="IPR036390">
    <property type="entry name" value="WH_DNA-bd_sf"/>
</dbReference>
<dbReference type="GO" id="GO:0003700">
    <property type="term" value="F:DNA-binding transcription factor activity"/>
    <property type="evidence" value="ECO:0007669"/>
    <property type="project" value="InterPro"/>
</dbReference>
<dbReference type="PRINTS" id="PR00039">
    <property type="entry name" value="HTHLYSR"/>
</dbReference>
<dbReference type="InterPro" id="IPR000847">
    <property type="entry name" value="LysR_HTH_N"/>
</dbReference>
<dbReference type="SUPFAM" id="SSF46785">
    <property type="entry name" value="Winged helix' DNA-binding domain"/>
    <property type="match status" value="1"/>
</dbReference>
<evidence type="ECO:0000256" key="4">
    <source>
        <dbReference type="ARBA" id="ARBA00023163"/>
    </source>
</evidence>
<evidence type="ECO:0000313" key="6">
    <source>
        <dbReference type="EMBL" id="OAT33999.1"/>
    </source>
</evidence>
<dbReference type="Gene3D" id="3.40.190.290">
    <property type="match status" value="1"/>
</dbReference>
<dbReference type="PANTHER" id="PTHR30537">
    <property type="entry name" value="HTH-TYPE TRANSCRIPTIONAL REGULATOR"/>
    <property type="match status" value="1"/>
</dbReference>
<evidence type="ECO:0000256" key="2">
    <source>
        <dbReference type="ARBA" id="ARBA00023015"/>
    </source>
</evidence>
<keyword evidence="4" id="KW-0804">Transcription</keyword>
<evidence type="ECO:0000313" key="7">
    <source>
        <dbReference type="Proteomes" id="UP000078410"/>
    </source>
</evidence>
<dbReference type="GO" id="GO:0006351">
    <property type="term" value="P:DNA-templated transcription"/>
    <property type="evidence" value="ECO:0007669"/>
    <property type="project" value="TreeGrafter"/>
</dbReference>
<keyword evidence="2" id="KW-0805">Transcription regulation</keyword>
<comment type="caution">
    <text evidence="6">The sequence shown here is derived from an EMBL/GenBank/DDBJ whole genome shotgun (WGS) entry which is preliminary data.</text>
</comment>
<accession>A0A1B7IVK9</accession>
<gene>
    <name evidence="6" type="ORF">M975_0534</name>
</gene>
<proteinExistence type="inferred from homology"/>
<dbReference type="FunFam" id="1.10.10.10:FF:000001">
    <property type="entry name" value="LysR family transcriptional regulator"/>
    <property type="match status" value="1"/>
</dbReference>
<reference evidence="6 7" key="1">
    <citation type="submission" date="2016-04" db="EMBL/GenBank/DDBJ databases">
        <title>ATOL: Assembling a taxonomically balanced genome-scale reconstruction of the evolutionary history of the Enterobacteriaceae.</title>
        <authorList>
            <person name="Plunkett G.III."/>
            <person name="Neeno-Eckwall E.C."/>
            <person name="Glasner J.D."/>
            <person name="Perna N.T."/>
        </authorList>
    </citation>
    <scope>NUCLEOTIDE SEQUENCE [LARGE SCALE GENOMIC DNA]</scope>
    <source>
        <strain evidence="6 7">ATCC 51605</strain>
    </source>
</reference>
<dbReference type="AlphaFoldDB" id="A0A1B7IVK9"/>
<dbReference type="GO" id="GO:0043565">
    <property type="term" value="F:sequence-specific DNA binding"/>
    <property type="evidence" value="ECO:0007669"/>
    <property type="project" value="TreeGrafter"/>
</dbReference>
<protein>
    <submittedName>
        <fullName evidence="6">LysR family transcriptional regulator</fullName>
    </submittedName>
</protein>
<dbReference type="InterPro" id="IPR005119">
    <property type="entry name" value="LysR_subst-bd"/>
</dbReference>
<organism evidence="6 7">
    <name type="scientific">Buttiauxella brennerae ATCC 51605</name>
    <dbReference type="NCBI Taxonomy" id="1354251"/>
    <lineage>
        <taxon>Bacteria</taxon>
        <taxon>Pseudomonadati</taxon>
        <taxon>Pseudomonadota</taxon>
        <taxon>Gammaproteobacteria</taxon>
        <taxon>Enterobacterales</taxon>
        <taxon>Enterobacteriaceae</taxon>
        <taxon>Buttiauxella</taxon>
    </lineage>
</organism>
<evidence type="ECO:0000256" key="1">
    <source>
        <dbReference type="ARBA" id="ARBA00009437"/>
    </source>
</evidence>
<dbReference type="PROSITE" id="PS50931">
    <property type="entry name" value="HTH_LYSR"/>
    <property type="match status" value="1"/>
</dbReference>
<evidence type="ECO:0000259" key="5">
    <source>
        <dbReference type="PROSITE" id="PS50931"/>
    </source>
</evidence>
<dbReference type="CDD" id="cd08474">
    <property type="entry name" value="PBP2_CrgA_like_5"/>
    <property type="match status" value="1"/>
</dbReference>
<sequence>MVAGLFRINGRMRMLKENFNDLISFLVVARERSFTKAAAKLGVSQSALSHAIRGLEERLELRLLTRTTRSVAPTQAGEKLAESLGPRFAEIEGELEALIEMRENPAGNIRITAGEHAVDSVLWPVLKSFLGEYPDIKVEITVDNTLTDIVAGRFDAGIRLGEQVAKDMIAVRIGPDMRMAVVASPGYLAKNGSPQTPQDLQNHNCINMRLPTMGGLYAWEFAKDDRELRVRVDGQLTFNSLRQRIDAAAVGLGLAYVPEDSVAEAIARGELVTLLEEWCAPFPGYYLYYPSRKQHTTAFSLFVEALRFKR</sequence>
<dbReference type="Pfam" id="PF03466">
    <property type="entry name" value="LysR_substrate"/>
    <property type="match status" value="1"/>
</dbReference>
<dbReference type="Pfam" id="PF00126">
    <property type="entry name" value="HTH_1"/>
    <property type="match status" value="1"/>
</dbReference>
<dbReference type="Proteomes" id="UP000078410">
    <property type="component" value="Unassembled WGS sequence"/>
</dbReference>
<dbReference type="EMBL" id="LXER01000006">
    <property type="protein sequence ID" value="OAT33999.1"/>
    <property type="molecule type" value="Genomic_DNA"/>
</dbReference>
<name>A0A1B7IVK9_9ENTR</name>
<evidence type="ECO:0000256" key="3">
    <source>
        <dbReference type="ARBA" id="ARBA00023125"/>
    </source>
</evidence>
<keyword evidence="7" id="KW-1185">Reference proteome</keyword>
<keyword evidence="3" id="KW-0238">DNA-binding</keyword>
<dbReference type="PATRIC" id="fig|1354251.4.peg.553"/>
<dbReference type="Gene3D" id="1.10.10.10">
    <property type="entry name" value="Winged helix-like DNA-binding domain superfamily/Winged helix DNA-binding domain"/>
    <property type="match status" value="1"/>
</dbReference>